<dbReference type="SMART" id="SM00054">
    <property type="entry name" value="EFh"/>
    <property type="match status" value="4"/>
</dbReference>
<dbReference type="CDD" id="cd00051">
    <property type="entry name" value="EFh"/>
    <property type="match status" value="2"/>
</dbReference>
<evidence type="ECO:0000259" key="5">
    <source>
        <dbReference type="PROSITE" id="PS50222"/>
    </source>
</evidence>
<dbReference type="Gene3D" id="1.10.238.10">
    <property type="entry name" value="EF-hand"/>
    <property type="match status" value="2"/>
</dbReference>
<dbReference type="OMA" id="CSVHDCS"/>
<dbReference type="Gramene" id="RZC61289">
    <property type="protein sequence ID" value="RZC61289"/>
    <property type="gene ID" value="C5167_023041"/>
</dbReference>
<dbReference type="InterPro" id="IPR039647">
    <property type="entry name" value="EF_hand_pair_protein_CML-like"/>
</dbReference>
<sequence>MSSSGKKYSVSLENMEEVEGVFKRFDANGDGKISSTELSDVLKALGSETSPEELKQMMDEIDKDGDGFVDLKEFADFHRGTTDGSNVNGANVADGIRELKDAFDMYDKDKNGLISAVELHMVLKSLGESCTVHDCEKMIGSVDADGDGNVNFEEFKKMMTNSTPKSEES</sequence>
<dbReference type="PROSITE" id="PS00018">
    <property type="entry name" value="EF_HAND_1"/>
    <property type="match status" value="4"/>
</dbReference>
<dbReference type="Proteomes" id="UP000316621">
    <property type="component" value="Chromosome 5"/>
</dbReference>
<dbReference type="AlphaFoldDB" id="A0A4Y7JNH7"/>
<accession>A0A4Y7JNH7</accession>
<dbReference type="GO" id="GO:0005509">
    <property type="term" value="F:calcium ion binding"/>
    <property type="evidence" value="ECO:0007669"/>
    <property type="project" value="InterPro"/>
</dbReference>
<feature type="domain" description="EF-hand" evidence="5">
    <location>
        <begin position="49"/>
        <end position="84"/>
    </location>
</feature>
<gene>
    <name evidence="6" type="ORF">C5167_023041</name>
</gene>
<dbReference type="PROSITE" id="PS50222">
    <property type="entry name" value="EF_HAND_2"/>
    <property type="match status" value="4"/>
</dbReference>
<feature type="domain" description="EF-hand" evidence="5">
    <location>
        <begin position="13"/>
        <end position="48"/>
    </location>
</feature>
<dbReference type="SUPFAM" id="SSF47473">
    <property type="entry name" value="EF-hand"/>
    <property type="match status" value="1"/>
</dbReference>
<evidence type="ECO:0000256" key="3">
    <source>
        <dbReference type="ARBA" id="ARBA00022737"/>
    </source>
</evidence>
<dbReference type="InterPro" id="IPR011992">
    <property type="entry name" value="EF-hand-dom_pair"/>
</dbReference>
<dbReference type="PANTHER" id="PTHR10891">
    <property type="entry name" value="EF-HAND CALCIUM-BINDING DOMAIN CONTAINING PROTEIN"/>
    <property type="match status" value="1"/>
</dbReference>
<feature type="domain" description="EF-hand" evidence="5">
    <location>
        <begin position="130"/>
        <end position="165"/>
    </location>
</feature>
<dbReference type="OrthoDB" id="26525at2759"/>
<proteinExistence type="predicted"/>
<keyword evidence="7" id="KW-1185">Reference proteome</keyword>
<name>A0A4Y7JNH7_PAPSO</name>
<dbReference type="FunFam" id="1.10.238.10:FF:000003">
    <property type="entry name" value="Calmodulin A"/>
    <property type="match status" value="1"/>
</dbReference>
<keyword evidence="2" id="KW-0479">Metal-binding</keyword>
<evidence type="ECO:0000313" key="7">
    <source>
        <dbReference type="Proteomes" id="UP000316621"/>
    </source>
</evidence>
<dbReference type="InterPro" id="IPR018247">
    <property type="entry name" value="EF_Hand_1_Ca_BS"/>
</dbReference>
<evidence type="ECO:0000256" key="1">
    <source>
        <dbReference type="ARBA" id="ARBA00003291"/>
    </source>
</evidence>
<comment type="function">
    <text evidence="1">Potential calcium sensor.</text>
</comment>
<protein>
    <recommendedName>
        <fullName evidence="5">EF-hand domain-containing protein</fullName>
    </recommendedName>
</protein>
<reference evidence="6 7" key="1">
    <citation type="journal article" date="2018" name="Science">
        <title>The opium poppy genome and morphinan production.</title>
        <authorList>
            <person name="Guo L."/>
            <person name="Winzer T."/>
            <person name="Yang X."/>
            <person name="Li Y."/>
            <person name="Ning Z."/>
            <person name="He Z."/>
            <person name="Teodor R."/>
            <person name="Lu Y."/>
            <person name="Bowser T.A."/>
            <person name="Graham I.A."/>
            <person name="Ye K."/>
        </authorList>
    </citation>
    <scope>NUCLEOTIDE SEQUENCE [LARGE SCALE GENOMIC DNA]</scope>
    <source>
        <strain evidence="7">cv. HN1</strain>
        <tissue evidence="6">Leaves</tissue>
    </source>
</reference>
<dbReference type="Pfam" id="PF13499">
    <property type="entry name" value="EF-hand_7"/>
    <property type="match status" value="2"/>
</dbReference>
<evidence type="ECO:0000256" key="2">
    <source>
        <dbReference type="ARBA" id="ARBA00022723"/>
    </source>
</evidence>
<keyword evidence="4" id="KW-0106">Calcium</keyword>
<dbReference type="STRING" id="3469.A0A4Y7JNH7"/>
<evidence type="ECO:0000256" key="4">
    <source>
        <dbReference type="ARBA" id="ARBA00022837"/>
    </source>
</evidence>
<evidence type="ECO:0000313" key="6">
    <source>
        <dbReference type="EMBL" id="RZC61289.1"/>
    </source>
</evidence>
<feature type="domain" description="EF-hand" evidence="5">
    <location>
        <begin position="94"/>
        <end position="129"/>
    </location>
</feature>
<dbReference type="FunFam" id="1.10.238.10:FF:000089">
    <property type="entry name" value="calmodulin-like protein 3"/>
    <property type="match status" value="1"/>
</dbReference>
<organism evidence="6 7">
    <name type="scientific">Papaver somniferum</name>
    <name type="common">Opium poppy</name>
    <dbReference type="NCBI Taxonomy" id="3469"/>
    <lineage>
        <taxon>Eukaryota</taxon>
        <taxon>Viridiplantae</taxon>
        <taxon>Streptophyta</taxon>
        <taxon>Embryophyta</taxon>
        <taxon>Tracheophyta</taxon>
        <taxon>Spermatophyta</taxon>
        <taxon>Magnoliopsida</taxon>
        <taxon>Ranunculales</taxon>
        <taxon>Papaveraceae</taxon>
        <taxon>Papaveroideae</taxon>
        <taxon>Papaver</taxon>
    </lineage>
</organism>
<dbReference type="EMBL" id="CM010719">
    <property type="protein sequence ID" value="RZC61289.1"/>
    <property type="molecule type" value="Genomic_DNA"/>
</dbReference>
<keyword evidence="3" id="KW-0677">Repeat</keyword>
<dbReference type="InterPro" id="IPR002048">
    <property type="entry name" value="EF_hand_dom"/>
</dbReference>